<accession>A0A0B0NRK2</accession>
<evidence type="ECO:0000313" key="3">
    <source>
        <dbReference type="EMBL" id="KHG17168.1"/>
    </source>
</evidence>
<dbReference type="Pfam" id="PF00160">
    <property type="entry name" value="Pro_isomerase"/>
    <property type="match status" value="1"/>
</dbReference>
<dbReference type="PROSITE" id="PS50072">
    <property type="entry name" value="CSA_PPIASE_2"/>
    <property type="match status" value="1"/>
</dbReference>
<evidence type="ECO:0000313" key="4">
    <source>
        <dbReference type="Proteomes" id="UP000032142"/>
    </source>
</evidence>
<dbReference type="AlphaFoldDB" id="A0A0B0NRK2"/>
<reference evidence="4" key="1">
    <citation type="submission" date="2014-09" db="EMBL/GenBank/DDBJ databases">
        <authorList>
            <person name="Mudge J."/>
            <person name="Ramaraj T."/>
            <person name="Lindquist I.E."/>
            <person name="Bharti A.K."/>
            <person name="Sundararajan A."/>
            <person name="Cameron C.T."/>
            <person name="Woodward J.E."/>
            <person name="May G.D."/>
            <person name="Brubaker C."/>
            <person name="Broadhvest J."/>
            <person name="Wilkins T.A."/>
        </authorList>
    </citation>
    <scope>NUCLEOTIDE SEQUENCE</scope>
    <source>
        <strain evidence="4">cv. AKA8401</strain>
    </source>
</reference>
<keyword evidence="1" id="KW-0812">Transmembrane</keyword>
<dbReference type="PANTHER" id="PTHR47269">
    <property type="entry name" value="PEPTIDYL-PROLYL CIS-TRANS ISOMERASE CYP21-4"/>
    <property type="match status" value="1"/>
</dbReference>
<proteinExistence type="predicted"/>
<dbReference type="SUPFAM" id="SSF50891">
    <property type="entry name" value="Cyclophilin-like"/>
    <property type="match status" value="1"/>
</dbReference>
<dbReference type="PANTHER" id="PTHR47269:SF3">
    <property type="entry name" value="PEPTIDYL-PROLYL CIS-TRANS ISOMERASE CYP21-3, MITOCHONDRIAL"/>
    <property type="match status" value="1"/>
</dbReference>
<dbReference type="Proteomes" id="UP000032142">
    <property type="component" value="Unassembled WGS sequence"/>
</dbReference>
<feature type="domain" description="PPIase cyclophilin-type" evidence="2">
    <location>
        <begin position="95"/>
        <end position="166"/>
    </location>
</feature>
<name>A0A0B0NRK2_GOSAR</name>
<dbReference type="InterPro" id="IPR029000">
    <property type="entry name" value="Cyclophilin-like_dom_sf"/>
</dbReference>
<dbReference type="Gene3D" id="2.40.100.10">
    <property type="entry name" value="Cyclophilin-like"/>
    <property type="match status" value="1"/>
</dbReference>
<evidence type="ECO:0000259" key="2">
    <source>
        <dbReference type="PROSITE" id="PS50072"/>
    </source>
</evidence>
<gene>
    <name evidence="3" type="ORF">F383_08474</name>
</gene>
<dbReference type="GO" id="GO:0003755">
    <property type="term" value="F:peptidyl-prolyl cis-trans isomerase activity"/>
    <property type="evidence" value="ECO:0007669"/>
    <property type="project" value="InterPro"/>
</dbReference>
<dbReference type="InterPro" id="IPR002130">
    <property type="entry name" value="Cyclophilin-type_PPIase_dom"/>
</dbReference>
<evidence type="ECO:0000256" key="1">
    <source>
        <dbReference type="SAM" id="Phobius"/>
    </source>
</evidence>
<organism evidence="3 4">
    <name type="scientific">Gossypium arboreum</name>
    <name type="common">Tree cotton</name>
    <name type="synonym">Gossypium nanking</name>
    <dbReference type="NCBI Taxonomy" id="29729"/>
    <lineage>
        <taxon>Eukaryota</taxon>
        <taxon>Viridiplantae</taxon>
        <taxon>Streptophyta</taxon>
        <taxon>Embryophyta</taxon>
        <taxon>Tracheophyta</taxon>
        <taxon>Spermatophyta</taxon>
        <taxon>Magnoliopsida</taxon>
        <taxon>eudicotyledons</taxon>
        <taxon>Gunneridae</taxon>
        <taxon>Pentapetalae</taxon>
        <taxon>rosids</taxon>
        <taxon>malvids</taxon>
        <taxon>Malvales</taxon>
        <taxon>Malvaceae</taxon>
        <taxon>Malvoideae</taxon>
        <taxon>Gossypium</taxon>
    </lineage>
</organism>
<keyword evidence="3" id="KW-0413">Isomerase</keyword>
<feature type="transmembrane region" description="Helical" evidence="1">
    <location>
        <begin position="21"/>
        <end position="45"/>
    </location>
</feature>
<keyword evidence="1" id="KW-1133">Transmembrane helix</keyword>
<dbReference type="EMBL" id="KN407675">
    <property type="protein sequence ID" value="KHG17168.1"/>
    <property type="molecule type" value="Genomic_DNA"/>
</dbReference>
<protein>
    <submittedName>
        <fullName evidence="3">Peptidyl-prolyl cis-trans isomerase CYP21-3, mitochondrial-like protein</fullName>
    </submittedName>
</protein>
<keyword evidence="4" id="KW-1185">Reference proteome</keyword>
<keyword evidence="1" id="KW-0472">Membrane</keyword>
<sequence>MARIKPQALLQQSKRKKGPARISLTTIIMLTLIVVLILFFVYATYRHWTQRSRIHIENRESVIEGDNSFMDSKKSDLPGYAVVLRNNIDLDTAKGSITVELFKDISPEVVDQFLDLCQRGHFNGMLFRHVIKHYVIQAADSDKLGAVEDWTLKGKQYSQLDTRLVH</sequence>